<evidence type="ECO:0000313" key="3">
    <source>
        <dbReference type="Proteomes" id="UP001346869"/>
    </source>
</evidence>
<dbReference type="AlphaFoldDB" id="A0AAN7WVI5"/>
<sequence>MTDLHLRCLGFRRAAPPPVPLWVLQRTKEGWAVRAQEPQRGEQRERPRENRNVEKKQAEERKSGGDRGGRGHKGSAGRSQSTLCKQASSWSGQVAGGSPPRATGAVSRADN</sequence>
<dbReference type="EMBL" id="JAUZQC010000023">
    <property type="protein sequence ID" value="KAK5850052.1"/>
    <property type="molecule type" value="Genomic_DNA"/>
</dbReference>
<name>A0AAN7WVI5_ELEMC</name>
<reference evidence="2 3" key="1">
    <citation type="journal article" date="2023" name="Genes (Basel)">
        <title>Chromosome-Level Genome Assembly and Circadian Gene Repertoire of the Patagonia Blennie Eleginops maclovinus-The Closest Ancestral Proxy of Antarctic Cryonotothenioids.</title>
        <authorList>
            <person name="Cheng C.C."/>
            <person name="Rivera-Colon A.G."/>
            <person name="Minhas B.F."/>
            <person name="Wilson L."/>
            <person name="Rayamajhi N."/>
            <person name="Vargas-Chacoff L."/>
            <person name="Catchen J.M."/>
        </authorList>
    </citation>
    <scope>NUCLEOTIDE SEQUENCE [LARGE SCALE GENOMIC DNA]</scope>
    <source>
        <strain evidence="2">JMC-PN-2008</strain>
    </source>
</reference>
<evidence type="ECO:0000313" key="2">
    <source>
        <dbReference type="EMBL" id="KAK5850052.1"/>
    </source>
</evidence>
<evidence type="ECO:0000256" key="1">
    <source>
        <dbReference type="SAM" id="MobiDB-lite"/>
    </source>
</evidence>
<comment type="caution">
    <text evidence="2">The sequence shown here is derived from an EMBL/GenBank/DDBJ whole genome shotgun (WGS) entry which is preliminary data.</text>
</comment>
<reference evidence="2 3" key="2">
    <citation type="journal article" date="2023" name="Mol. Biol. Evol.">
        <title>Genomics of Secondarily Temperate Adaptation in the Only Non-Antarctic Icefish.</title>
        <authorList>
            <person name="Rivera-Colon A.G."/>
            <person name="Rayamajhi N."/>
            <person name="Minhas B.F."/>
            <person name="Madrigal G."/>
            <person name="Bilyk K.T."/>
            <person name="Yoon V."/>
            <person name="Hune M."/>
            <person name="Gregory S."/>
            <person name="Cheng C.H.C."/>
            <person name="Catchen J.M."/>
        </authorList>
    </citation>
    <scope>NUCLEOTIDE SEQUENCE [LARGE SCALE GENOMIC DNA]</scope>
    <source>
        <strain evidence="2">JMC-PN-2008</strain>
    </source>
</reference>
<feature type="region of interest" description="Disordered" evidence="1">
    <location>
        <begin position="29"/>
        <end position="111"/>
    </location>
</feature>
<gene>
    <name evidence="2" type="ORF">PBY51_014336</name>
</gene>
<feature type="compositionally biased region" description="Basic and acidic residues" evidence="1">
    <location>
        <begin position="29"/>
        <end position="69"/>
    </location>
</feature>
<protein>
    <submittedName>
        <fullName evidence="2">Uncharacterized protein</fullName>
    </submittedName>
</protein>
<dbReference type="Proteomes" id="UP001346869">
    <property type="component" value="Unassembled WGS sequence"/>
</dbReference>
<accession>A0AAN7WVI5</accession>
<keyword evidence="3" id="KW-1185">Reference proteome</keyword>
<organism evidence="2 3">
    <name type="scientific">Eleginops maclovinus</name>
    <name type="common">Patagonian blennie</name>
    <name type="synonym">Eleginus maclovinus</name>
    <dbReference type="NCBI Taxonomy" id="56733"/>
    <lineage>
        <taxon>Eukaryota</taxon>
        <taxon>Metazoa</taxon>
        <taxon>Chordata</taxon>
        <taxon>Craniata</taxon>
        <taxon>Vertebrata</taxon>
        <taxon>Euteleostomi</taxon>
        <taxon>Actinopterygii</taxon>
        <taxon>Neopterygii</taxon>
        <taxon>Teleostei</taxon>
        <taxon>Neoteleostei</taxon>
        <taxon>Acanthomorphata</taxon>
        <taxon>Eupercaria</taxon>
        <taxon>Perciformes</taxon>
        <taxon>Notothenioidei</taxon>
        <taxon>Eleginopidae</taxon>
        <taxon>Eleginops</taxon>
    </lineage>
</organism>
<feature type="compositionally biased region" description="Polar residues" evidence="1">
    <location>
        <begin position="80"/>
        <end position="92"/>
    </location>
</feature>
<proteinExistence type="predicted"/>